<feature type="transmembrane region" description="Helical" evidence="10">
    <location>
        <begin position="80"/>
        <end position="98"/>
    </location>
</feature>
<evidence type="ECO:0000313" key="12">
    <source>
        <dbReference type="Proteomes" id="UP000054262"/>
    </source>
</evidence>
<dbReference type="GO" id="GO:0005886">
    <property type="term" value="C:plasma membrane"/>
    <property type="evidence" value="ECO:0007669"/>
    <property type="project" value="UniProtKB-SubCell"/>
</dbReference>
<evidence type="ECO:0000256" key="2">
    <source>
        <dbReference type="ARBA" id="ARBA00022516"/>
    </source>
</evidence>
<dbReference type="NCBIfam" id="TIGR00023">
    <property type="entry name" value="glycerol-3-phosphate 1-O-acyltransferase PlsY"/>
    <property type="match status" value="1"/>
</dbReference>
<keyword evidence="1 10" id="KW-1003">Cell membrane</keyword>
<reference evidence="11 12" key="1">
    <citation type="submission" date="2006-11" db="EMBL/GenBank/DDBJ databases">
        <authorList>
            <person name="Giovannoni S."/>
            <person name="Vergin K."/>
            <person name="Ferriera S."/>
            <person name="Johnson J."/>
            <person name="Kravitz S."/>
            <person name="Beeson K."/>
            <person name="Sutton G."/>
            <person name="Rogers Y.-H."/>
            <person name="Friedman R."/>
            <person name="Frazier M."/>
            <person name="Venter J.C."/>
        </authorList>
    </citation>
    <scope>NUCLEOTIDE SEQUENCE [LARGE SCALE GENOMIC DNA]</scope>
    <source>
        <strain evidence="11 12">HTCC2181</strain>
    </source>
</reference>
<name>A0P5F0_9PROT</name>
<comment type="similarity">
    <text evidence="10">Belongs to the PlsY family.</text>
</comment>
<dbReference type="GO" id="GO:0043772">
    <property type="term" value="F:acyl-phosphate glycerol-3-phosphate acyltransferase activity"/>
    <property type="evidence" value="ECO:0007669"/>
    <property type="project" value="UniProtKB-UniRule"/>
</dbReference>
<comment type="caution">
    <text evidence="11">The sequence shown here is derived from an EMBL/GenBank/DDBJ whole genome shotgun (WGS) entry which is preliminary data.</text>
</comment>
<keyword evidence="12" id="KW-1185">Reference proteome</keyword>
<protein>
    <recommendedName>
        <fullName evidence="10">Glycerol-3-phosphate acyltransferase</fullName>
    </recommendedName>
    <alternativeName>
        <fullName evidence="10">Acyl-PO4 G3P acyltransferase</fullName>
    </alternativeName>
    <alternativeName>
        <fullName evidence="10">Acyl-phosphate--glycerol-3-phosphate acyltransferase</fullName>
    </alternativeName>
    <alternativeName>
        <fullName evidence="10">G3P acyltransferase</fullName>
        <shortName evidence="10">GPAT</shortName>
        <ecNumber evidence="10">2.3.1.275</ecNumber>
    </alternativeName>
    <alternativeName>
        <fullName evidence="10">Lysophosphatidic acid synthase</fullName>
        <shortName evidence="10">LPA synthase</shortName>
    </alternativeName>
</protein>
<evidence type="ECO:0000256" key="1">
    <source>
        <dbReference type="ARBA" id="ARBA00022475"/>
    </source>
</evidence>
<dbReference type="EC" id="2.3.1.275" evidence="10"/>
<evidence type="ECO:0000256" key="4">
    <source>
        <dbReference type="ARBA" id="ARBA00022692"/>
    </source>
</evidence>
<evidence type="ECO:0000256" key="7">
    <source>
        <dbReference type="ARBA" id="ARBA00023136"/>
    </source>
</evidence>
<dbReference type="Proteomes" id="UP000054262">
    <property type="component" value="Unassembled WGS sequence"/>
</dbReference>
<proteinExistence type="inferred from homology"/>
<dbReference type="PANTHER" id="PTHR30309:SF0">
    <property type="entry name" value="GLYCEROL-3-PHOSPHATE ACYLTRANSFERASE-RELATED"/>
    <property type="match status" value="1"/>
</dbReference>
<dbReference type="AlphaFoldDB" id="A0P5F0"/>
<keyword evidence="3 10" id="KW-0808">Transferase</keyword>
<evidence type="ECO:0000313" key="11">
    <source>
        <dbReference type="EMBL" id="EAV46760.1"/>
    </source>
</evidence>
<dbReference type="OrthoDB" id="9777124at2"/>
<dbReference type="PANTHER" id="PTHR30309">
    <property type="entry name" value="INNER MEMBRANE PROTEIN YGIH"/>
    <property type="match status" value="1"/>
</dbReference>
<feature type="transmembrane region" description="Helical" evidence="10">
    <location>
        <begin position="156"/>
        <end position="176"/>
    </location>
</feature>
<comment type="subcellular location">
    <subcellularLocation>
        <location evidence="10">Cell membrane</location>
        <topology evidence="10">Multi-pass membrane protein</topology>
    </subcellularLocation>
</comment>
<evidence type="ECO:0000256" key="6">
    <source>
        <dbReference type="ARBA" id="ARBA00023098"/>
    </source>
</evidence>
<keyword evidence="8 10" id="KW-0594">Phospholipid biosynthesis</keyword>
<dbReference type="GO" id="GO:0008654">
    <property type="term" value="P:phospholipid biosynthetic process"/>
    <property type="evidence" value="ECO:0007669"/>
    <property type="project" value="UniProtKB-UniRule"/>
</dbReference>
<comment type="catalytic activity">
    <reaction evidence="10">
        <text>an acyl phosphate + sn-glycerol 3-phosphate = a 1-acyl-sn-glycero-3-phosphate + phosphate</text>
        <dbReference type="Rhea" id="RHEA:34075"/>
        <dbReference type="ChEBI" id="CHEBI:43474"/>
        <dbReference type="ChEBI" id="CHEBI:57597"/>
        <dbReference type="ChEBI" id="CHEBI:57970"/>
        <dbReference type="ChEBI" id="CHEBI:59918"/>
        <dbReference type="EC" id="2.3.1.275"/>
    </reaction>
</comment>
<sequence length="195" mass="21188">MINQILFVAIAYLIGSLSFGILASKIFSISDPRTMGSKNPGATNVFRTGNKYAAIFTLLGDMLKATMVVAPAIAYDISGLELVVISLAVLLGHVFPIYHKFRGGKGVATALGILFAINWVLALIVLFVWLVIFLLFRYSSLAAIISSLAAPLIAYFLNQGQTIVIIAGLVALLIVYRHQSNIKNLLDGRESRFKK</sequence>
<dbReference type="EMBL" id="AAUX01000001">
    <property type="protein sequence ID" value="EAV46760.1"/>
    <property type="molecule type" value="Genomic_DNA"/>
</dbReference>
<dbReference type="InterPro" id="IPR003811">
    <property type="entry name" value="G3P_acylTferase_PlsY"/>
</dbReference>
<evidence type="ECO:0000256" key="5">
    <source>
        <dbReference type="ARBA" id="ARBA00022989"/>
    </source>
</evidence>
<comment type="pathway">
    <text evidence="10">Lipid metabolism; phospholipid metabolism.</text>
</comment>
<gene>
    <name evidence="10" type="primary">plsY</name>
    <name evidence="11" type="ORF">MB2181_01765</name>
</gene>
<keyword evidence="9 10" id="KW-1208">Phospholipid metabolism</keyword>
<dbReference type="SMART" id="SM01207">
    <property type="entry name" value="G3P_acyltransf"/>
    <property type="match status" value="1"/>
</dbReference>
<accession>A0P5F0</accession>
<evidence type="ECO:0000256" key="10">
    <source>
        <dbReference type="HAMAP-Rule" id="MF_01043"/>
    </source>
</evidence>
<comment type="subunit">
    <text evidence="10">Probably interacts with PlsX.</text>
</comment>
<organism evidence="11 12">
    <name type="scientific">Methylophilales bacterium HTCC2181</name>
    <dbReference type="NCBI Taxonomy" id="383631"/>
    <lineage>
        <taxon>Bacteria</taxon>
        <taxon>Pseudomonadati</taxon>
        <taxon>Pseudomonadota</taxon>
        <taxon>Betaproteobacteria</taxon>
        <taxon>Nitrosomonadales</taxon>
        <taxon>OM43 clade</taxon>
    </lineage>
</organism>
<keyword evidence="6 10" id="KW-0443">Lipid metabolism</keyword>
<feature type="transmembrane region" description="Helical" evidence="10">
    <location>
        <begin position="52"/>
        <end position="74"/>
    </location>
</feature>
<keyword evidence="7 10" id="KW-0472">Membrane</keyword>
<feature type="transmembrane region" description="Helical" evidence="10">
    <location>
        <begin position="110"/>
        <end position="136"/>
    </location>
</feature>
<keyword evidence="5 10" id="KW-1133">Transmembrane helix</keyword>
<dbReference type="Pfam" id="PF02660">
    <property type="entry name" value="G3P_acyltransf"/>
    <property type="match status" value="1"/>
</dbReference>
<evidence type="ECO:0000256" key="3">
    <source>
        <dbReference type="ARBA" id="ARBA00022679"/>
    </source>
</evidence>
<evidence type="ECO:0000256" key="8">
    <source>
        <dbReference type="ARBA" id="ARBA00023209"/>
    </source>
</evidence>
<dbReference type="UniPathway" id="UPA00085"/>
<comment type="function">
    <text evidence="10">Catalyzes the transfer of an acyl group from acyl-phosphate (acyl-PO(4)) to glycerol-3-phosphate (G3P) to form lysophosphatidic acid (LPA). This enzyme utilizes acyl-phosphate as fatty acyl donor, but not acyl-CoA or acyl-ACP.</text>
</comment>
<keyword evidence="4 10" id="KW-0812">Transmembrane</keyword>
<dbReference type="HAMAP" id="MF_01043">
    <property type="entry name" value="PlsY"/>
    <property type="match status" value="1"/>
</dbReference>
<evidence type="ECO:0000256" key="9">
    <source>
        <dbReference type="ARBA" id="ARBA00023264"/>
    </source>
</evidence>
<feature type="transmembrane region" description="Helical" evidence="10">
    <location>
        <begin position="6"/>
        <end position="28"/>
    </location>
</feature>
<keyword evidence="2 10" id="KW-0444">Lipid biosynthesis</keyword>